<evidence type="ECO:0000313" key="3">
    <source>
        <dbReference type="EMBL" id="CAL4990628.1"/>
    </source>
</evidence>
<sequence>MQPSPSKNLSATAAVILLLAILAAESSEGFLDGCNEHLSGRYKGACWPFINDADCGSVCIEESFDNLSGTCHTFQCWCWTTCDHSKIVAPAASTPILRP</sequence>
<keyword evidence="1" id="KW-0732">Signal</keyword>
<reference evidence="4" key="1">
    <citation type="submission" date="2024-06" db="EMBL/GenBank/DDBJ databases">
        <authorList>
            <person name="Ryan C."/>
        </authorList>
    </citation>
    <scope>NUCLEOTIDE SEQUENCE [LARGE SCALE GENOMIC DNA]</scope>
</reference>
<gene>
    <name evidence="3" type="ORF">URODEC1_LOCUS60333</name>
</gene>
<dbReference type="AlphaFoldDB" id="A0ABC9B3L4"/>
<dbReference type="SUPFAM" id="SSF57095">
    <property type="entry name" value="Scorpion toxin-like"/>
    <property type="match status" value="1"/>
</dbReference>
<keyword evidence="4" id="KW-1185">Reference proteome</keyword>
<evidence type="ECO:0000256" key="1">
    <source>
        <dbReference type="SAM" id="SignalP"/>
    </source>
</evidence>
<protein>
    <recommendedName>
        <fullName evidence="2">Knottins-like domain-containing protein</fullName>
    </recommendedName>
</protein>
<name>A0ABC9B3L4_9POAL</name>
<proteinExistence type="predicted"/>
<dbReference type="InterPro" id="IPR003614">
    <property type="entry name" value="Knottins"/>
</dbReference>
<dbReference type="EMBL" id="OZ075134">
    <property type="protein sequence ID" value="CAL4990628.1"/>
    <property type="molecule type" value="Genomic_DNA"/>
</dbReference>
<feature type="domain" description="Knottins-like" evidence="2">
    <location>
        <begin position="36"/>
        <end position="82"/>
    </location>
</feature>
<dbReference type="Proteomes" id="UP001497457">
    <property type="component" value="Chromosome 24b"/>
</dbReference>
<accession>A0ABC9B3L4</accession>
<dbReference type="Gene3D" id="3.30.30.10">
    <property type="entry name" value="Knottin, scorpion toxin-like"/>
    <property type="match status" value="1"/>
</dbReference>
<evidence type="ECO:0000259" key="2">
    <source>
        <dbReference type="Pfam" id="PF00304"/>
    </source>
</evidence>
<dbReference type="InterPro" id="IPR036574">
    <property type="entry name" value="Scorpion_toxin-like_sf"/>
</dbReference>
<feature type="chain" id="PRO_5044824669" description="Knottins-like domain-containing protein" evidence="1">
    <location>
        <begin position="27"/>
        <end position="99"/>
    </location>
</feature>
<evidence type="ECO:0000313" key="4">
    <source>
        <dbReference type="Proteomes" id="UP001497457"/>
    </source>
</evidence>
<reference evidence="3 4" key="2">
    <citation type="submission" date="2024-10" db="EMBL/GenBank/DDBJ databases">
        <authorList>
            <person name="Ryan C."/>
        </authorList>
    </citation>
    <scope>NUCLEOTIDE SEQUENCE [LARGE SCALE GENOMIC DNA]</scope>
</reference>
<dbReference type="Pfam" id="PF00304">
    <property type="entry name" value="Gamma-thionin"/>
    <property type="match status" value="1"/>
</dbReference>
<organism evidence="3 4">
    <name type="scientific">Urochloa decumbens</name>
    <dbReference type="NCBI Taxonomy" id="240449"/>
    <lineage>
        <taxon>Eukaryota</taxon>
        <taxon>Viridiplantae</taxon>
        <taxon>Streptophyta</taxon>
        <taxon>Embryophyta</taxon>
        <taxon>Tracheophyta</taxon>
        <taxon>Spermatophyta</taxon>
        <taxon>Magnoliopsida</taxon>
        <taxon>Liliopsida</taxon>
        <taxon>Poales</taxon>
        <taxon>Poaceae</taxon>
        <taxon>PACMAD clade</taxon>
        <taxon>Panicoideae</taxon>
        <taxon>Panicodae</taxon>
        <taxon>Paniceae</taxon>
        <taxon>Melinidinae</taxon>
        <taxon>Urochloa</taxon>
    </lineage>
</organism>
<feature type="signal peptide" evidence="1">
    <location>
        <begin position="1"/>
        <end position="26"/>
    </location>
</feature>